<keyword evidence="2" id="KW-0732">Signal</keyword>
<dbReference type="AlphaFoldDB" id="A0A6G6Y8P4"/>
<keyword evidence="4" id="KW-1185">Reference proteome</keyword>
<dbReference type="Proteomes" id="UP000501568">
    <property type="component" value="Chromosome"/>
</dbReference>
<sequence length="161" mass="17167">MKLPIWLPSLAILALAACDDDSLPNPAPMPTQAANDSADAPPPAEPTPEPDPSPGPDPTPDAVSGTLSERYRGLWTFKGADCGPASVSRLRIDAAKLVFYESVGELRGIEPAGPNAVRITLDFTGEGDSWTAAMTLTLNEDGTLRRDQEEMEPMTYVRCAE</sequence>
<evidence type="ECO:0000256" key="1">
    <source>
        <dbReference type="SAM" id="MobiDB-lite"/>
    </source>
</evidence>
<dbReference type="PROSITE" id="PS51257">
    <property type="entry name" value="PROKAR_LIPOPROTEIN"/>
    <property type="match status" value="1"/>
</dbReference>
<feature type="chain" id="PRO_5026047600" evidence="2">
    <location>
        <begin position="17"/>
        <end position="161"/>
    </location>
</feature>
<evidence type="ECO:0000256" key="2">
    <source>
        <dbReference type="SAM" id="SignalP"/>
    </source>
</evidence>
<feature type="region of interest" description="Disordered" evidence="1">
    <location>
        <begin position="21"/>
        <end position="66"/>
    </location>
</feature>
<dbReference type="EMBL" id="CP049109">
    <property type="protein sequence ID" value="QIG81312.1"/>
    <property type="molecule type" value="Genomic_DNA"/>
</dbReference>
<feature type="signal peptide" evidence="2">
    <location>
        <begin position="1"/>
        <end position="16"/>
    </location>
</feature>
<proteinExistence type="predicted"/>
<protein>
    <submittedName>
        <fullName evidence="3">Uncharacterized protein</fullName>
    </submittedName>
</protein>
<evidence type="ECO:0000313" key="3">
    <source>
        <dbReference type="EMBL" id="QIG81312.1"/>
    </source>
</evidence>
<organism evidence="3 4">
    <name type="scientific">Stakelama tenebrarum</name>
    <dbReference type="NCBI Taxonomy" id="2711215"/>
    <lineage>
        <taxon>Bacteria</taxon>
        <taxon>Pseudomonadati</taxon>
        <taxon>Pseudomonadota</taxon>
        <taxon>Alphaproteobacteria</taxon>
        <taxon>Sphingomonadales</taxon>
        <taxon>Sphingomonadaceae</taxon>
        <taxon>Stakelama</taxon>
    </lineage>
</organism>
<evidence type="ECO:0000313" key="4">
    <source>
        <dbReference type="Proteomes" id="UP000501568"/>
    </source>
</evidence>
<accession>A0A6G6Y8P4</accession>
<dbReference type="KEGG" id="spzr:G5C33_17000"/>
<reference evidence="3 4" key="1">
    <citation type="submission" date="2020-02" db="EMBL/GenBank/DDBJ databases">
        <authorList>
            <person name="Zheng R.K."/>
            <person name="Sun C.M."/>
        </authorList>
    </citation>
    <scope>NUCLEOTIDE SEQUENCE [LARGE SCALE GENOMIC DNA]</scope>
    <source>
        <strain evidence="4">zrk23</strain>
    </source>
</reference>
<gene>
    <name evidence="3" type="ORF">G5C33_17000</name>
</gene>
<name>A0A6G6Y8P4_9SPHN</name>
<feature type="compositionally biased region" description="Pro residues" evidence="1">
    <location>
        <begin position="40"/>
        <end position="59"/>
    </location>
</feature>
<dbReference type="RefSeq" id="WP_165328238.1">
    <property type="nucleotide sequence ID" value="NZ_CP049109.1"/>
</dbReference>